<name>A0A1W1CPI5_9ZZZZ</name>
<organism evidence="1">
    <name type="scientific">hydrothermal vent metagenome</name>
    <dbReference type="NCBI Taxonomy" id="652676"/>
    <lineage>
        <taxon>unclassified sequences</taxon>
        <taxon>metagenomes</taxon>
        <taxon>ecological metagenomes</taxon>
    </lineage>
</organism>
<evidence type="ECO:0008006" key="2">
    <source>
        <dbReference type="Google" id="ProtNLM"/>
    </source>
</evidence>
<gene>
    <name evidence="1" type="ORF">MNB_SV-14-952</name>
</gene>
<dbReference type="AlphaFoldDB" id="A0A1W1CPI5"/>
<reference evidence="1" key="1">
    <citation type="submission" date="2016-10" db="EMBL/GenBank/DDBJ databases">
        <authorList>
            <person name="de Groot N.N."/>
        </authorList>
    </citation>
    <scope>NUCLEOTIDE SEQUENCE</scope>
</reference>
<accession>A0A1W1CPI5</accession>
<protein>
    <recommendedName>
        <fullName evidence="2">Transcriptional regulator</fullName>
    </recommendedName>
</protein>
<dbReference type="EMBL" id="FPHN01000231">
    <property type="protein sequence ID" value="SFV67788.1"/>
    <property type="molecule type" value="Genomic_DNA"/>
</dbReference>
<sequence>MTEPSLIKQICKDYNFTYKELSKELGYSESAIKTAISTNKISNSMKRAIELFIENKELKEKVSSFSSFRENLRNFIEPDNLKG</sequence>
<proteinExistence type="predicted"/>
<evidence type="ECO:0000313" key="1">
    <source>
        <dbReference type="EMBL" id="SFV67788.1"/>
    </source>
</evidence>